<dbReference type="EMBL" id="MWWQ01000014">
    <property type="protein sequence ID" value="OZG49715.1"/>
    <property type="molecule type" value="Genomic_DNA"/>
</dbReference>
<dbReference type="Proteomes" id="UP000216454">
    <property type="component" value="Unassembled WGS sequence"/>
</dbReference>
<reference evidence="1 2" key="1">
    <citation type="journal article" date="2017" name="BMC Genomics">
        <title>Comparative genomic and phylogenomic analyses of the Bifidobacteriaceae family.</title>
        <authorList>
            <person name="Lugli G.A."/>
            <person name="Milani C."/>
            <person name="Turroni F."/>
            <person name="Duranti S."/>
            <person name="Mancabelli L."/>
            <person name="Mangifesta M."/>
            <person name="Ferrario C."/>
            <person name="Modesto M."/>
            <person name="Mattarelli P."/>
            <person name="Jiri K."/>
            <person name="van Sinderen D."/>
            <person name="Ventura M."/>
        </authorList>
    </citation>
    <scope>NUCLEOTIDE SEQUENCE [LARGE SCALE GENOMIC DNA]</scope>
    <source>
        <strain evidence="1 2">DSM 24744</strain>
    </source>
</reference>
<proteinExistence type="predicted"/>
<protein>
    <recommendedName>
        <fullName evidence="3">DUF4256 domain-containing protein</fullName>
    </recommendedName>
</protein>
<dbReference type="OrthoDB" id="8442276at2"/>
<dbReference type="InterPro" id="IPR025352">
    <property type="entry name" value="DUF4256"/>
</dbReference>
<dbReference type="Pfam" id="PF14066">
    <property type="entry name" value="DUF4256"/>
    <property type="match status" value="1"/>
</dbReference>
<name>A0A261ESA5_9BIFI</name>
<comment type="caution">
    <text evidence="1">The sequence shown here is derived from an EMBL/GenBank/DDBJ whole genome shotgun (WGS) entry which is preliminary data.</text>
</comment>
<accession>A0A261ESA5</accession>
<evidence type="ECO:0008006" key="3">
    <source>
        <dbReference type="Google" id="ProtNLM"/>
    </source>
</evidence>
<dbReference type="AlphaFoldDB" id="A0A261ESA5"/>
<evidence type="ECO:0000313" key="2">
    <source>
        <dbReference type="Proteomes" id="UP000216454"/>
    </source>
</evidence>
<evidence type="ECO:0000313" key="1">
    <source>
        <dbReference type="EMBL" id="OZG49715.1"/>
    </source>
</evidence>
<gene>
    <name evidence="1" type="ORF">PSSU_1539</name>
</gene>
<organism evidence="1 2">
    <name type="scientific">Pseudoscardovia suis</name>
    <dbReference type="NCBI Taxonomy" id="987063"/>
    <lineage>
        <taxon>Bacteria</taxon>
        <taxon>Bacillati</taxon>
        <taxon>Actinomycetota</taxon>
        <taxon>Actinomycetes</taxon>
        <taxon>Bifidobacteriales</taxon>
        <taxon>Bifidobacteriaceae</taxon>
        <taxon>Pseudoscardovia</taxon>
    </lineage>
</organism>
<keyword evidence="2" id="KW-1185">Reference proteome</keyword>
<dbReference type="RefSeq" id="WP_094691818.1">
    <property type="nucleotide sequence ID" value="NZ_MWWQ01000014.1"/>
</dbReference>
<sequence length="188" mass="20846">MIEVLKNRFLDNPMRHQGIAWEDVEMCLNGNPDALAILKRMEESGGEPDTIGFDEKTGGLIFCDCSKESPAGRRSLCYDDSALLKRKKNPPTGSAVGQAHKMGVELMTEALYRRLQELGEFDLKTSSWIATPEAIRQKGGALFCEKRYGVVFTFHNGADSYYAARGWRGYFQIPCIADSNADVLIGVA</sequence>